<dbReference type="OrthoDB" id="597504at2"/>
<accession>A0A5C6RGU3</accession>
<reference evidence="3 4" key="1">
    <citation type="submission" date="2019-08" db="EMBL/GenBank/DDBJ databases">
        <title>Genome of Phaeodactylibacter luteus.</title>
        <authorList>
            <person name="Bowman J.P."/>
        </authorList>
    </citation>
    <scope>NUCLEOTIDE SEQUENCE [LARGE SCALE GENOMIC DNA]</scope>
    <source>
        <strain evidence="3 4">KCTC 42180</strain>
    </source>
</reference>
<dbReference type="AlphaFoldDB" id="A0A5C6RGU3"/>
<feature type="compositionally biased region" description="Acidic residues" evidence="1">
    <location>
        <begin position="280"/>
        <end position="302"/>
    </location>
</feature>
<feature type="chain" id="PRO_5022671072" description="Outer membrane beta-barrel protein" evidence="2">
    <location>
        <begin position="28"/>
        <end position="431"/>
    </location>
</feature>
<organism evidence="3 4">
    <name type="scientific">Phaeodactylibacter luteus</name>
    <dbReference type="NCBI Taxonomy" id="1564516"/>
    <lineage>
        <taxon>Bacteria</taxon>
        <taxon>Pseudomonadati</taxon>
        <taxon>Bacteroidota</taxon>
        <taxon>Saprospiria</taxon>
        <taxon>Saprospirales</taxon>
        <taxon>Haliscomenobacteraceae</taxon>
        <taxon>Phaeodactylibacter</taxon>
    </lineage>
</organism>
<keyword evidence="4" id="KW-1185">Reference proteome</keyword>
<feature type="compositionally biased region" description="Acidic residues" evidence="1">
    <location>
        <begin position="252"/>
        <end position="262"/>
    </location>
</feature>
<evidence type="ECO:0000256" key="2">
    <source>
        <dbReference type="SAM" id="SignalP"/>
    </source>
</evidence>
<comment type="caution">
    <text evidence="3">The sequence shown here is derived from an EMBL/GenBank/DDBJ whole genome shotgun (WGS) entry which is preliminary data.</text>
</comment>
<evidence type="ECO:0000256" key="1">
    <source>
        <dbReference type="SAM" id="MobiDB-lite"/>
    </source>
</evidence>
<proteinExistence type="predicted"/>
<dbReference type="Gene3D" id="2.40.160.170">
    <property type="match status" value="1"/>
</dbReference>
<evidence type="ECO:0000313" key="4">
    <source>
        <dbReference type="Proteomes" id="UP000321580"/>
    </source>
</evidence>
<name>A0A5C6RGU3_9BACT</name>
<dbReference type="RefSeq" id="WP_147169088.1">
    <property type="nucleotide sequence ID" value="NZ_VOOR01000055.1"/>
</dbReference>
<protein>
    <recommendedName>
        <fullName evidence="5">Outer membrane beta-barrel protein</fullName>
    </recommendedName>
</protein>
<feature type="compositionally biased region" description="Basic residues" evidence="1">
    <location>
        <begin position="307"/>
        <end position="316"/>
    </location>
</feature>
<sequence>MRKCTKWPSLGWAAGAMLLALPFTMLAQKSEPADFYPAISLGLSTGAPAYLGADATLSFFRPLAFRIGYYRAKFNSRQFSQDLSDYQDGQELDLDAGADLSTIGLLADLPIVRGRWLRIVGGAMINLDNHVTVSGRFAEGIPYNDYTISPEQAGSVTTTYTTSRVFPYLAIGLGRAVPQKRFGLSLEAGGMLRGKPEIAVASTGLLEGNEANGPVLSENFSNVRFQPSVNLRLAMRLDLPAPDPAAARQQEEDAQELAEEQESVQPSQQETTPNAAVDSSPEEAPEAAEEAPPEPETQEAEAQEPPKRRKNQKRNKPAAEPETEAEETKIAQPASPVNMVRLQGTAVDAQSGSTLQAVYLDLYLVAADGSKRLERTGRYPGGTFTLGLLPGKTYELTLIEGGYQPLTKTILVEAAPEAALIEQTFSLQQNP</sequence>
<gene>
    <name evidence="3" type="ORF">FRY97_18645</name>
</gene>
<dbReference type="Proteomes" id="UP000321580">
    <property type="component" value="Unassembled WGS sequence"/>
</dbReference>
<evidence type="ECO:0008006" key="5">
    <source>
        <dbReference type="Google" id="ProtNLM"/>
    </source>
</evidence>
<evidence type="ECO:0000313" key="3">
    <source>
        <dbReference type="EMBL" id="TXB61521.1"/>
    </source>
</evidence>
<keyword evidence="2" id="KW-0732">Signal</keyword>
<feature type="region of interest" description="Disordered" evidence="1">
    <location>
        <begin position="243"/>
        <end position="336"/>
    </location>
</feature>
<feature type="signal peptide" evidence="2">
    <location>
        <begin position="1"/>
        <end position="27"/>
    </location>
</feature>
<dbReference type="EMBL" id="VOOR01000055">
    <property type="protein sequence ID" value="TXB61521.1"/>
    <property type="molecule type" value="Genomic_DNA"/>
</dbReference>